<dbReference type="RefSeq" id="WP_251487222.1">
    <property type="nucleotide sequence ID" value="NZ_CAJSLV010000045.1"/>
</dbReference>
<dbReference type="Pfam" id="PF02518">
    <property type="entry name" value="HATPase_c"/>
    <property type="match status" value="1"/>
</dbReference>
<dbReference type="InterPro" id="IPR036890">
    <property type="entry name" value="HATPase_C_sf"/>
</dbReference>
<dbReference type="InterPro" id="IPR005467">
    <property type="entry name" value="His_kinase_dom"/>
</dbReference>
<dbReference type="SUPFAM" id="SSF55874">
    <property type="entry name" value="ATPase domain of HSP90 chaperone/DNA topoisomerase II/histidine kinase"/>
    <property type="match status" value="1"/>
</dbReference>
<dbReference type="InterPro" id="IPR003594">
    <property type="entry name" value="HATPase_dom"/>
</dbReference>
<dbReference type="Pfam" id="PF00512">
    <property type="entry name" value="HisKA"/>
    <property type="match status" value="1"/>
</dbReference>
<keyword evidence="17" id="KW-1185">Reference proteome</keyword>
<evidence type="ECO:0000256" key="12">
    <source>
        <dbReference type="SAM" id="Phobius"/>
    </source>
</evidence>
<comment type="subcellular location">
    <subcellularLocation>
        <location evidence="2">Cell membrane</location>
    </subcellularLocation>
</comment>
<keyword evidence="4" id="KW-0597">Phosphoprotein</keyword>
<feature type="signal peptide" evidence="13">
    <location>
        <begin position="1"/>
        <end position="22"/>
    </location>
</feature>
<evidence type="ECO:0000313" key="16">
    <source>
        <dbReference type="EMBL" id="CAG6392576.1"/>
    </source>
</evidence>
<dbReference type="InterPro" id="IPR004358">
    <property type="entry name" value="Sig_transdc_His_kin-like_C"/>
</dbReference>
<dbReference type="PANTHER" id="PTHR45436:SF5">
    <property type="entry name" value="SENSOR HISTIDINE KINASE TRCS"/>
    <property type="match status" value="1"/>
</dbReference>
<name>A0A9W4GRF7_9ACTN</name>
<dbReference type="PANTHER" id="PTHR45436">
    <property type="entry name" value="SENSOR HISTIDINE KINASE YKOH"/>
    <property type="match status" value="1"/>
</dbReference>
<evidence type="ECO:0000256" key="6">
    <source>
        <dbReference type="ARBA" id="ARBA00022692"/>
    </source>
</evidence>
<feature type="transmembrane region" description="Helical" evidence="12">
    <location>
        <begin position="129"/>
        <end position="152"/>
    </location>
</feature>
<comment type="caution">
    <text evidence="16">The sequence shown here is derived from an EMBL/GenBank/DDBJ whole genome shotgun (WGS) entry which is preliminary data.</text>
</comment>
<dbReference type="Gene3D" id="6.10.340.10">
    <property type="match status" value="1"/>
</dbReference>
<evidence type="ECO:0000256" key="2">
    <source>
        <dbReference type="ARBA" id="ARBA00004236"/>
    </source>
</evidence>
<dbReference type="InterPro" id="IPR003661">
    <property type="entry name" value="HisK_dim/P_dom"/>
</dbReference>
<dbReference type="PRINTS" id="PR00344">
    <property type="entry name" value="BCTRLSENSOR"/>
</dbReference>
<feature type="domain" description="HAMP" evidence="15">
    <location>
        <begin position="153"/>
        <end position="206"/>
    </location>
</feature>
<dbReference type="GO" id="GO:0000155">
    <property type="term" value="F:phosphorelay sensor kinase activity"/>
    <property type="evidence" value="ECO:0007669"/>
    <property type="project" value="InterPro"/>
</dbReference>
<evidence type="ECO:0000259" key="15">
    <source>
        <dbReference type="PROSITE" id="PS50885"/>
    </source>
</evidence>
<dbReference type="InterPro" id="IPR003660">
    <property type="entry name" value="HAMP_dom"/>
</dbReference>
<dbReference type="EC" id="2.7.13.3" evidence="3"/>
<dbReference type="SUPFAM" id="SSF158472">
    <property type="entry name" value="HAMP domain-like"/>
    <property type="match status" value="1"/>
</dbReference>
<feature type="region of interest" description="Disordered" evidence="11">
    <location>
        <begin position="65"/>
        <end position="94"/>
    </location>
</feature>
<keyword evidence="9" id="KW-0902">Two-component regulatory system</keyword>
<dbReference type="GO" id="GO:0005886">
    <property type="term" value="C:plasma membrane"/>
    <property type="evidence" value="ECO:0007669"/>
    <property type="project" value="UniProtKB-SubCell"/>
</dbReference>
<keyword evidence="7 16" id="KW-0418">Kinase</keyword>
<dbReference type="PROSITE" id="PS50109">
    <property type="entry name" value="HIS_KIN"/>
    <property type="match status" value="1"/>
</dbReference>
<accession>A0A9W4GRF7</accession>
<evidence type="ECO:0000256" key="7">
    <source>
        <dbReference type="ARBA" id="ARBA00022777"/>
    </source>
</evidence>
<dbReference type="Pfam" id="PF00672">
    <property type="entry name" value="HAMP"/>
    <property type="match status" value="1"/>
</dbReference>
<evidence type="ECO:0000259" key="14">
    <source>
        <dbReference type="PROSITE" id="PS50109"/>
    </source>
</evidence>
<evidence type="ECO:0000256" key="5">
    <source>
        <dbReference type="ARBA" id="ARBA00022679"/>
    </source>
</evidence>
<evidence type="ECO:0000256" key="1">
    <source>
        <dbReference type="ARBA" id="ARBA00000085"/>
    </source>
</evidence>
<dbReference type="CDD" id="cd06225">
    <property type="entry name" value="HAMP"/>
    <property type="match status" value="1"/>
</dbReference>
<evidence type="ECO:0000313" key="17">
    <source>
        <dbReference type="Proteomes" id="UP001152519"/>
    </source>
</evidence>
<evidence type="ECO:0000256" key="3">
    <source>
        <dbReference type="ARBA" id="ARBA00012438"/>
    </source>
</evidence>
<keyword evidence="5 16" id="KW-0808">Transferase</keyword>
<evidence type="ECO:0000256" key="4">
    <source>
        <dbReference type="ARBA" id="ARBA00022553"/>
    </source>
</evidence>
<dbReference type="EMBL" id="CAJSLV010000045">
    <property type="protein sequence ID" value="CAG6392576.1"/>
    <property type="molecule type" value="Genomic_DNA"/>
</dbReference>
<protein>
    <recommendedName>
        <fullName evidence="3">histidine kinase</fullName>
        <ecNumber evidence="3">2.7.13.3</ecNumber>
    </recommendedName>
</protein>
<keyword evidence="10 12" id="KW-0472">Membrane</keyword>
<dbReference type="InterPro" id="IPR036097">
    <property type="entry name" value="HisK_dim/P_sf"/>
</dbReference>
<dbReference type="CDD" id="cd00075">
    <property type="entry name" value="HATPase"/>
    <property type="match status" value="1"/>
</dbReference>
<dbReference type="CDD" id="cd00082">
    <property type="entry name" value="HisKA"/>
    <property type="match status" value="1"/>
</dbReference>
<dbReference type="PROSITE" id="PS50885">
    <property type="entry name" value="HAMP"/>
    <property type="match status" value="1"/>
</dbReference>
<dbReference type="Gene3D" id="3.30.565.10">
    <property type="entry name" value="Histidine kinase-like ATPase, C-terminal domain"/>
    <property type="match status" value="1"/>
</dbReference>
<evidence type="ECO:0000256" key="11">
    <source>
        <dbReference type="SAM" id="MobiDB-lite"/>
    </source>
</evidence>
<comment type="catalytic activity">
    <reaction evidence="1">
        <text>ATP + protein L-histidine = ADP + protein N-phospho-L-histidine.</text>
        <dbReference type="EC" id="2.7.13.3"/>
    </reaction>
</comment>
<keyword evidence="13" id="KW-0732">Signal</keyword>
<dbReference type="SMART" id="SM00388">
    <property type="entry name" value="HisKA"/>
    <property type="match status" value="1"/>
</dbReference>
<dbReference type="Proteomes" id="UP001152519">
    <property type="component" value="Unassembled WGS sequence"/>
</dbReference>
<sequence length="424" mass="43929">MGVRLRTTLAATAVVAAALALAAVALFSALHTSLTDSANALAAQDADHKAAVLLTKGLGAGGKVSGGGATALPPDPGLPGDLVGPPPGAPPGEGGGLVVISRSVDTGSGRVTVMGTASLAPARAAMRTLTAVLVPGIPALLALVAWLTWLAVGRALRPVSAIRAKVADITARDLHERVPEPASRDEVGALARTVNATLDRLQTAVGAHRQFVADAAHELRSPMAVLRTRLELARPVERRLAADALDDVQRLQTLTADLLLLARLDAREPIRTRETDLAQIVAEEAARARPRTDVQVALRLTPDLLVDGSPDQLRRLVANLVDNAVRHAAGSVTVALTHEAGSGQARLDVTDDGPGIPPEHQATVFDRFTRLDHARTRDTGGSGLGLSIARDIALAHRATLQVVPGPAPGARLRAVFPLRTAARC</sequence>
<evidence type="ECO:0000256" key="8">
    <source>
        <dbReference type="ARBA" id="ARBA00022989"/>
    </source>
</evidence>
<evidence type="ECO:0000256" key="13">
    <source>
        <dbReference type="SAM" id="SignalP"/>
    </source>
</evidence>
<proteinExistence type="predicted"/>
<evidence type="ECO:0000256" key="10">
    <source>
        <dbReference type="ARBA" id="ARBA00023136"/>
    </source>
</evidence>
<dbReference type="Gene3D" id="1.10.287.130">
    <property type="match status" value="1"/>
</dbReference>
<reference evidence="16" key="1">
    <citation type="submission" date="2021-05" db="EMBL/GenBank/DDBJ databases">
        <authorList>
            <person name="Arsene-Ploetze F."/>
        </authorList>
    </citation>
    <scope>NUCLEOTIDE SEQUENCE</scope>
    <source>
        <strain evidence="16">DSM 42138</strain>
    </source>
</reference>
<dbReference type="SUPFAM" id="SSF47384">
    <property type="entry name" value="Homodimeric domain of signal transducing histidine kinase"/>
    <property type="match status" value="1"/>
</dbReference>
<keyword evidence="6 12" id="KW-0812">Transmembrane</keyword>
<feature type="chain" id="PRO_5040923755" description="histidine kinase" evidence="13">
    <location>
        <begin position="23"/>
        <end position="424"/>
    </location>
</feature>
<dbReference type="InterPro" id="IPR050428">
    <property type="entry name" value="TCS_sensor_his_kinase"/>
</dbReference>
<keyword evidence="8 12" id="KW-1133">Transmembrane helix</keyword>
<dbReference type="AlphaFoldDB" id="A0A9W4GRF7"/>
<dbReference type="SMART" id="SM00304">
    <property type="entry name" value="HAMP"/>
    <property type="match status" value="1"/>
</dbReference>
<gene>
    <name evidence="16" type="ORF">SCOCK_170134</name>
</gene>
<organism evidence="16 17">
    <name type="scientific">Actinacidiphila cocklensis</name>
    <dbReference type="NCBI Taxonomy" id="887465"/>
    <lineage>
        <taxon>Bacteria</taxon>
        <taxon>Bacillati</taxon>
        <taxon>Actinomycetota</taxon>
        <taxon>Actinomycetes</taxon>
        <taxon>Kitasatosporales</taxon>
        <taxon>Streptomycetaceae</taxon>
        <taxon>Actinacidiphila</taxon>
    </lineage>
</organism>
<dbReference type="SMART" id="SM00387">
    <property type="entry name" value="HATPase_c"/>
    <property type="match status" value="1"/>
</dbReference>
<feature type="domain" description="Histidine kinase" evidence="14">
    <location>
        <begin position="214"/>
        <end position="420"/>
    </location>
</feature>
<evidence type="ECO:0000256" key="9">
    <source>
        <dbReference type="ARBA" id="ARBA00023012"/>
    </source>
</evidence>